<dbReference type="InterPro" id="IPR027417">
    <property type="entry name" value="P-loop_NTPase"/>
</dbReference>
<evidence type="ECO:0000313" key="1">
    <source>
        <dbReference type="EMBL" id="KKL49312.1"/>
    </source>
</evidence>
<gene>
    <name evidence="1" type="ORF">LCGC14_2316770</name>
</gene>
<dbReference type="SUPFAM" id="SSF52540">
    <property type="entry name" value="P-loop containing nucleoside triphosphate hydrolases"/>
    <property type="match status" value="1"/>
</dbReference>
<protein>
    <submittedName>
        <fullName evidence="1">Uncharacterized protein</fullName>
    </submittedName>
</protein>
<dbReference type="SUPFAM" id="SSF46785">
    <property type="entry name" value="Winged helix' DNA-binding domain"/>
    <property type="match status" value="1"/>
</dbReference>
<reference evidence="1" key="1">
    <citation type="journal article" date="2015" name="Nature">
        <title>Complex archaea that bridge the gap between prokaryotes and eukaryotes.</title>
        <authorList>
            <person name="Spang A."/>
            <person name="Saw J.H."/>
            <person name="Jorgensen S.L."/>
            <person name="Zaremba-Niedzwiedzka K."/>
            <person name="Martijn J."/>
            <person name="Lind A.E."/>
            <person name="van Eijk R."/>
            <person name="Schleper C."/>
            <person name="Guy L."/>
            <person name="Ettema T.J."/>
        </authorList>
    </citation>
    <scope>NUCLEOTIDE SEQUENCE</scope>
</reference>
<comment type="caution">
    <text evidence="1">The sequence shown here is derived from an EMBL/GenBank/DDBJ whole genome shotgun (WGS) entry which is preliminary data.</text>
</comment>
<accession>A0A0F9FDY0</accession>
<organism evidence="1">
    <name type="scientific">marine sediment metagenome</name>
    <dbReference type="NCBI Taxonomy" id="412755"/>
    <lineage>
        <taxon>unclassified sequences</taxon>
        <taxon>metagenomes</taxon>
        <taxon>ecological metagenomes</taxon>
    </lineage>
</organism>
<dbReference type="Gene3D" id="3.40.50.300">
    <property type="entry name" value="P-loop containing nucleotide triphosphate hydrolases"/>
    <property type="match status" value="1"/>
</dbReference>
<sequence>MTPLQELRAHMDASYFGFDWHATEIVLAATMCHYLPAYEPINLFLVGPTTTGKTEIIRCLEKLPKVISISNLTPKALFSIKKGKSLMRDVIGADGILLFKDFTTILSRRKDDQLEIIADLREVADGKYERWTGEDTAFWHGKATVLAACTDAIDRSWGVMTGMGSRFFVVRWPRPEGRQQAKAAMLQTGREQIIRDKSTEITCKLFRGLANISLPGLPPHMVSEIADLSELCAIMRTPIHHSGPHQQLLEPQEPEGTARLAKALSLLVRAKAALYNKRMEDIDSGDMDTARRIARDSSPRRRLQLVQALQRKNPISIGELCTITRLPYGSMEWYIAELVALGIIDHDRSEDGKIWYSLLPAFQSF</sequence>
<dbReference type="InterPro" id="IPR036390">
    <property type="entry name" value="WH_DNA-bd_sf"/>
</dbReference>
<dbReference type="EMBL" id="LAZR01033001">
    <property type="protein sequence ID" value="KKL49312.1"/>
    <property type="molecule type" value="Genomic_DNA"/>
</dbReference>
<name>A0A0F9FDY0_9ZZZZ</name>
<proteinExistence type="predicted"/>
<dbReference type="AlphaFoldDB" id="A0A0F9FDY0"/>